<organism evidence="2 3">
    <name type="scientific">Arenimonas maotaiensis</name>
    <dbReference type="NCBI Taxonomy" id="1446479"/>
    <lineage>
        <taxon>Bacteria</taxon>
        <taxon>Pseudomonadati</taxon>
        <taxon>Pseudomonadota</taxon>
        <taxon>Gammaproteobacteria</taxon>
        <taxon>Lysobacterales</taxon>
        <taxon>Lysobacteraceae</taxon>
        <taxon>Arenimonas</taxon>
    </lineage>
</organism>
<dbReference type="CDD" id="cd00371">
    <property type="entry name" value="HMA"/>
    <property type="match status" value="1"/>
</dbReference>
<dbReference type="EMBL" id="BMFO01000003">
    <property type="protein sequence ID" value="GGF93831.1"/>
    <property type="molecule type" value="Genomic_DNA"/>
</dbReference>
<accession>A0A917FMH2</accession>
<protein>
    <recommendedName>
        <fullName evidence="1">HMA domain-containing protein</fullName>
    </recommendedName>
</protein>
<name>A0A917FMH2_9GAMM</name>
<reference evidence="2" key="2">
    <citation type="submission" date="2020-09" db="EMBL/GenBank/DDBJ databases">
        <authorList>
            <person name="Sun Q."/>
            <person name="Zhou Y."/>
        </authorList>
    </citation>
    <scope>NUCLEOTIDE SEQUENCE</scope>
    <source>
        <strain evidence="2">CGMCC 1.12726</strain>
    </source>
</reference>
<reference evidence="2" key="1">
    <citation type="journal article" date="2014" name="Int. J. Syst. Evol. Microbiol.">
        <title>Complete genome sequence of Corynebacterium casei LMG S-19264T (=DSM 44701T), isolated from a smear-ripened cheese.</title>
        <authorList>
            <consortium name="US DOE Joint Genome Institute (JGI-PGF)"/>
            <person name="Walter F."/>
            <person name="Albersmeier A."/>
            <person name="Kalinowski J."/>
            <person name="Ruckert C."/>
        </authorList>
    </citation>
    <scope>NUCLEOTIDE SEQUENCE</scope>
    <source>
        <strain evidence="2">CGMCC 1.12726</strain>
    </source>
</reference>
<dbReference type="InterPro" id="IPR036163">
    <property type="entry name" value="HMA_dom_sf"/>
</dbReference>
<dbReference type="Proteomes" id="UP000632858">
    <property type="component" value="Unassembled WGS sequence"/>
</dbReference>
<evidence type="ECO:0000313" key="3">
    <source>
        <dbReference type="Proteomes" id="UP000632858"/>
    </source>
</evidence>
<sequence length="74" mass="7670">MITLRVEGMHCGRCVARINQAVHELDAGAEVRVELAAGTVSVDGSRNAAELSAALARIGYQARPVVPSSPESGP</sequence>
<dbReference type="SUPFAM" id="SSF55008">
    <property type="entry name" value="HMA, heavy metal-associated domain"/>
    <property type="match status" value="1"/>
</dbReference>
<gene>
    <name evidence="2" type="ORF">GCM10010960_14520</name>
</gene>
<proteinExistence type="predicted"/>
<evidence type="ECO:0000259" key="1">
    <source>
        <dbReference type="PROSITE" id="PS50846"/>
    </source>
</evidence>
<dbReference type="PROSITE" id="PS50846">
    <property type="entry name" value="HMA_2"/>
    <property type="match status" value="1"/>
</dbReference>
<dbReference type="InterPro" id="IPR006121">
    <property type="entry name" value="HMA_dom"/>
</dbReference>
<feature type="domain" description="HMA" evidence="1">
    <location>
        <begin position="1"/>
        <end position="63"/>
    </location>
</feature>
<keyword evidence="3" id="KW-1185">Reference proteome</keyword>
<dbReference type="GO" id="GO:0046872">
    <property type="term" value="F:metal ion binding"/>
    <property type="evidence" value="ECO:0007669"/>
    <property type="project" value="InterPro"/>
</dbReference>
<dbReference type="Gene3D" id="3.30.70.100">
    <property type="match status" value="1"/>
</dbReference>
<dbReference type="Pfam" id="PF00403">
    <property type="entry name" value="HMA"/>
    <property type="match status" value="1"/>
</dbReference>
<dbReference type="RefSeq" id="WP_188449429.1">
    <property type="nucleotide sequence ID" value="NZ_BMFO01000003.1"/>
</dbReference>
<evidence type="ECO:0000313" key="2">
    <source>
        <dbReference type="EMBL" id="GGF93831.1"/>
    </source>
</evidence>
<comment type="caution">
    <text evidence="2">The sequence shown here is derived from an EMBL/GenBank/DDBJ whole genome shotgun (WGS) entry which is preliminary data.</text>
</comment>
<dbReference type="AlphaFoldDB" id="A0A917FMH2"/>